<feature type="transmembrane region" description="Helical" evidence="2">
    <location>
        <begin position="38"/>
        <end position="57"/>
    </location>
</feature>
<comment type="caution">
    <text evidence="3">The sequence shown here is derived from an EMBL/GenBank/DDBJ whole genome shotgun (WGS) entry which is preliminary data.</text>
</comment>
<keyword evidence="2" id="KW-1133">Transmembrane helix</keyword>
<feature type="compositionally biased region" description="Basic and acidic residues" evidence="1">
    <location>
        <begin position="88"/>
        <end position="101"/>
    </location>
</feature>
<evidence type="ECO:0000313" key="4">
    <source>
        <dbReference type="Proteomes" id="UP000698222"/>
    </source>
</evidence>
<dbReference type="Proteomes" id="UP000698222">
    <property type="component" value="Unassembled WGS sequence"/>
</dbReference>
<organism evidence="3 4">
    <name type="scientific">Brachybacterium fresconis</name>
    <dbReference type="NCBI Taxonomy" id="173363"/>
    <lineage>
        <taxon>Bacteria</taxon>
        <taxon>Bacillati</taxon>
        <taxon>Actinomycetota</taxon>
        <taxon>Actinomycetes</taxon>
        <taxon>Micrococcales</taxon>
        <taxon>Dermabacteraceae</taxon>
        <taxon>Brachybacterium</taxon>
    </lineage>
</organism>
<feature type="transmembrane region" description="Helical" evidence="2">
    <location>
        <begin position="108"/>
        <end position="128"/>
    </location>
</feature>
<feature type="transmembrane region" description="Helical" evidence="2">
    <location>
        <begin position="148"/>
        <end position="167"/>
    </location>
</feature>
<proteinExistence type="predicted"/>
<gene>
    <name evidence="3" type="ORF">JOF44_002408</name>
</gene>
<accession>A0ABS4YLX9</accession>
<keyword evidence="2" id="KW-0472">Membrane</keyword>
<evidence type="ECO:0000313" key="3">
    <source>
        <dbReference type="EMBL" id="MBP2409505.1"/>
    </source>
</evidence>
<keyword evidence="4" id="KW-1185">Reference proteome</keyword>
<sequence length="206" mass="21093">MRTPSLASLRPLSQFARDAAAYSAFGAIPVGRLHGRQALALVAASAALGAAGTFLGLRAAARARTAAPDGWMPWTPHGQAALAGPAKTEGDGAKPPGGEDRRALARRAAIAAVAGTMSGGATAIGVAADRRMEAFFTDRGARHPRLAVGLSQGIGYAGLIALIAAVVDARENPGNRASPSRSPLARQPDVRTARQPCRSGCARMRR</sequence>
<keyword evidence="2" id="KW-0812">Transmembrane</keyword>
<name>A0ABS4YLX9_9MICO</name>
<feature type="region of interest" description="Disordered" evidence="1">
    <location>
        <begin position="172"/>
        <end position="206"/>
    </location>
</feature>
<feature type="region of interest" description="Disordered" evidence="1">
    <location>
        <begin position="80"/>
        <end position="101"/>
    </location>
</feature>
<protein>
    <submittedName>
        <fullName evidence="3">Uncharacterized protein</fullName>
    </submittedName>
</protein>
<evidence type="ECO:0000256" key="1">
    <source>
        <dbReference type="SAM" id="MobiDB-lite"/>
    </source>
</evidence>
<reference evidence="3 4" key="1">
    <citation type="submission" date="2021-03" db="EMBL/GenBank/DDBJ databases">
        <title>Sequencing the genomes of 1000 actinobacteria strains.</title>
        <authorList>
            <person name="Klenk H.-P."/>
        </authorList>
    </citation>
    <scope>NUCLEOTIDE SEQUENCE [LARGE SCALE GENOMIC DNA]</scope>
    <source>
        <strain evidence="3 4">DSM 14564</strain>
    </source>
</reference>
<dbReference type="EMBL" id="JAGIOC010000001">
    <property type="protein sequence ID" value="MBP2409505.1"/>
    <property type="molecule type" value="Genomic_DNA"/>
</dbReference>
<evidence type="ECO:0000256" key="2">
    <source>
        <dbReference type="SAM" id="Phobius"/>
    </source>
</evidence>